<dbReference type="AlphaFoldDB" id="A0A9P5Z0Z7"/>
<sequence>MHLCVSLRIRTPAPSTLLRSRFMCHDNFKTLDSTRTELCNFPSSPQQYLTFTSSVSISHSQCTCAPPTSESDLDDNTPLGSTFSSRPRASWAILLTCSSPMVALDYPPPHNITPRHAPHPHAYSMTPRADVSVFVPLVVTARVSLLHIHLSLHAQGRLSHRDHANNMHHNAESSCVPDVWSL</sequence>
<name>A0A9P5Z0Z7_9AGAR</name>
<protein>
    <submittedName>
        <fullName evidence="1">Uncharacterized protein</fullName>
    </submittedName>
</protein>
<evidence type="ECO:0000313" key="1">
    <source>
        <dbReference type="EMBL" id="KAF9477481.1"/>
    </source>
</evidence>
<gene>
    <name evidence="1" type="ORF">BDN70DRAFT_108453</name>
</gene>
<dbReference type="EMBL" id="MU155259">
    <property type="protein sequence ID" value="KAF9477481.1"/>
    <property type="molecule type" value="Genomic_DNA"/>
</dbReference>
<dbReference type="Proteomes" id="UP000807469">
    <property type="component" value="Unassembled WGS sequence"/>
</dbReference>
<evidence type="ECO:0000313" key="2">
    <source>
        <dbReference type="Proteomes" id="UP000807469"/>
    </source>
</evidence>
<reference evidence="1" key="1">
    <citation type="submission" date="2020-11" db="EMBL/GenBank/DDBJ databases">
        <authorList>
            <consortium name="DOE Joint Genome Institute"/>
            <person name="Ahrendt S."/>
            <person name="Riley R."/>
            <person name="Andreopoulos W."/>
            <person name="Labutti K."/>
            <person name="Pangilinan J."/>
            <person name="Ruiz-Duenas F.J."/>
            <person name="Barrasa J.M."/>
            <person name="Sanchez-Garcia M."/>
            <person name="Camarero S."/>
            <person name="Miyauchi S."/>
            <person name="Serrano A."/>
            <person name="Linde D."/>
            <person name="Babiker R."/>
            <person name="Drula E."/>
            <person name="Ayuso-Fernandez I."/>
            <person name="Pacheco R."/>
            <person name="Padilla G."/>
            <person name="Ferreira P."/>
            <person name="Barriuso J."/>
            <person name="Kellner H."/>
            <person name="Castanera R."/>
            <person name="Alfaro M."/>
            <person name="Ramirez L."/>
            <person name="Pisabarro A.G."/>
            <person name="Kuo A."/>
            <person name="Tritt A."/>
            <person name="Lipzen A."/>
            <person name="He G."/>
            <person name="Yan M."/>
            <person name="Ng V."/>
            <person name="Cullen D."/>
            <person name="Martin F."/>
            <person name="Rosso M.-N."/>
            <person name="Henrissat B."/>
            <person name="Hibbett D."/>
            <person name="Martinez A.T."/>
            <person name="Grigoriev I.V."/>
        </authorList>
    </citation>
    <scope>NUCLEOTIDE SEQUENCE</scope>
    <source>
        <strain evidence="1">CIRM-BRFM 674</strain>
    </source>
</reference>
<comment type="caution">
    <text evidence="1">The sequence shown here is derived from an EMBL/GenBank/DDBJ whole genome shotgun (WGS) entry which is preliminary data.</text>
</comment>
<keyword evidence="2" id="KW-1185">Reference proteome</keyword>
<organism evidence="1 2">
    <name type="scientific">Pholiota conissans</name>
    <dbReference type="NCBI Taxonomy" id="109636"/>
    <lineage>
        <taxon>Eukaryota</taxon>
        <taxon>Fungi</taxon>
        <taxon>Dikarya</taxon>
        <taxon>Basidiomycota</taxon>
        <taxon>Agaricomycotina</taxon>
        <taxon>Agaricomycetes</taxon>
        <taxon>Agaricomycetidae</taxon>
        <taxon>Agaricales</taxon>
        <taxon>Agaricineae</taxon>
        <taxon>Strophariaceae</taxon>
        <taxon>Pholiota</taxon>
    </lineage>
</organism>
<proteinExistence type="predicted"/>
<accession>A0A9P5Z0Z7</accession>